<evidence type="ECO:0000313" key="3">
    <source>
        <dbReference type="Proteomes" id="UP000801428"/>
    </source>
</evidence>
<proteinExistence type="predicted"/>
<feature type="transmembrane region" description="Helical" evidence="1">
    <location>
        <begin position="240"/>
        <end position="258"/>
    </location>
</feature>
<organism evidence="2 3">
    <name type="scientific">Curvularia kusanoi</name>
    <name type="common">Cochliobolus kusanoi</name>
    <dbReference type="NCBI Taxonomy" id="90978"/>
    <lineage>
        <taxon>Eukaryota</taxon>
        <taxon>Fungi</taxon>
        <taxon>Dikarya</taxon>
        <taxon>Ascomycota</taxon>
        <taxon>Pezizomycotina</taxon>
        <taxon>Dothideomycetes</taxon>
        <taxon>Pleosporomycetidae</taxon>
        <taxon>Pleosporales</taxon>
        <taxon>Pleosporineae</taxon>
        <taxon>Pleosporaceae</taxon>
        <taxon>Curvularia</taxon>
    </lineage>
</organism>
<dbReference type="OrthoDB" id="3944494at2759"/>
<keyword evidence="1" id="KW-0812">Transmembrane</keyword>
<gene>
    <name evidence="2" type="ORF">E8E13_000416</name>
</gene>
<dbReference type="EMBL" id="SWKU01000070">
    <property type="protein sequence ID" value="KAF2992901.1"/>
    <property type="molecule type" value="Genomic_DNA"/>
</dbReference>
<dbReference type="Proteomes" id="UP000801428">
    <property type="component" value="Unassembled WGS sequence"/>
</dbReference>
<reference evidence="2" key="1">
    <citation type="submission" date="2019-04" db="EMBL/GenBank/DDBJ databases">
        <title>Sequencing of skin fungus with MAO and IRED activity.</title>
        <authorList>
            <person name="Marsaioli A.J."/>
            <person name="Bonatto J.M.C."/>
            <person name="Reis Junior O."/>
        </authorList>
    </citation>
    <scope>NUCLEOTIDE SEQUENCE</scope>
    <source>
        <strain evidence="2">30M1</strain>
    </source>
</reference>
<keyword evidence="3" id="KW-1185">Reference proteome</keyword>
<dbReference type="AlphaFoldDB" id="A0A9P4T2D1"/>
<evidence type="ECO:0000256" key="1">
    <source>
        <dbReference type="SAM" id="Phobius"/>
    </source>
</evidence>
<keyword evidence="1" id="KW-0472">Membrane</keyword>
<keyword evidence="1" id="KW-1133">Transmembrane helix</keyword>
<comment type="caution">
    <text evidence="2">The sequence shown here is derived from an EMBL/GenBank/DDBJ whole genome shotgun (WGS) entry which is preliminary data.</text>
</comment>
<name>A0A9P4T2D1_CURKU</name>
<sequence>MVYGSNSPINWILNLRSYGTAIRNNTTAAGWIEWSDDGQKLTYKSLELSLNNLRWAIHDQVKEAQEQLNHLLLLPDSEPDTRARMAYIQLVYVYLERLLLLIHILGGQPARGTELLTLRWRNSTYGDIRSIFVDNGMLCFVTSYHKNYSTSSTTWIIHRYLPPEIGELMLYYLWLITPFLDALYVLSKDLAWQAPDIGSYLWPDSMFAAVKGRKLHMQISQRPVEEPWPSSHLGVVIKKLLAAALSTTILVLLWRYAAIAMSRKHLLKGF</sequence>
<evidence type="ECO:0000313" key="2">
    <source>
        <dbReference type="EMBL" id="KAF2992901.1"/>
    </source>
</evidence>
<accession>A0A9P4T2D1</accession>
<protein>
    <submittedName>
        <fullName evidence="2">Uncharacterized protein</fullName>
    </submittedName>
</protein>